<keyword evidence="1" id="KW-1133">Transmembrane helix</keyword>
<accession>A0A7I7YAQ0</accession>
<sequence length="48" mass="5134">MNDSRKFPWLGGLVVALVVATVLIAVAVQGTLQVIDDFGTQDADTYQP</sequence>
<protein>
    <submittedName>
        <fullName evidence="2">Uncharacterized protein</fullName>
    </submittedName>
</protein>
<dbReference type="EMBL" id="AP022613">
    <property type="protein sequence ID" value="BBZ38798.1"/>
    <property type="molecule type" value="Genomic_DNA"/>
</dbReference>
<dbReference type="AlphaFoldDB" id="A0A7I7YAQ0"/>
<keyword evidence="3" id="KW-1185">Reference proteome</keyword>
<feature type="transmembrane region" description="Helical" evidence="1">
    <location>
        <begin position="7"/>
        <end position="28"/>
    </location>
</feature>
<dbReference type="Proteomes" id="UP000467385">
    <property type="component" value="Chromosome"/>
</dbReference>
<keyword evidence="1" id="KW-0472">Membrane</keyword>
<keyword evidence="1" id="KW-0812">Transmembrane</keyword>
<gene>
    <name evidence="2" type="ORF">MCNS_18610</name>
</gene>
<organism evidence="2 3">
    <name type="scientific">Mycobacterium conspicuum</name>
    <dbReference type="NCBI Taxonomy" id="44010"/>
    <lineage>
        <taxon>Bacteria</taxon>
        <taxon>Bacillati</taxon>
        <taxon>Actinomycetota</taxon>
        <taxon>Actinomycetes</taxon>
        <taxon>Mycobacteriales</taxon>
        <taxon>Mycobacteriaceae</taxon>
        <taxon>Mycobacterium</taxon>
    </lineage>
</organism>
<name>A0A7I7YAQ0_9MYCO</name>
<reference evidence="2 3" key="1">
    <citation type="journal article" date="2019" name="Emerg. Microbes Infect.">
        <title>Comprehensive subspecies identification of 175 nontuberculous mycobacteria species based on 7547 genomic profiles.</title>
        <authorList>
            <person name="Matsumoto Y."/>
            <person name="Kinjo T."/>
            <person name="Motooka D."/>
            <person name="Nabeya D."/>
            <person name="Jung N."/>
            <person name="Uechi K."/>
            <person name="Horii T."/>
            <person name="Iida T."/>
            <person name="Fujita J."/>
            <person name="Nakamura S."/>
        </authorList>
    </citation>
    <scope>NUCLEOTIDE SEQUENCE [LARGE SCALE GENOMIC DNA]</scope>
    <source>
        <strain evidence="2 3">JCM 14738</strain>
    </source>
</reference>
<evidence type="ECO:0000313" key="2">
    <source>
        <dbReference type="EMBL" id="BBZ38798.1"/>
    </source>
</evidence>
<proteinExistence type="predicted"/>
<evidence type="ECO:0000313" key="3">
    <source>
        <dbReference type="Proteomes" id="UP000467385"/>
    </source>
</evidence>
<dbReference type="RefSeq" id="WP_160040373.1">
    <property type="nucleotide sequence ID" value="NZ_AP022613.1"/>
</dbReference>
<evidence type="ECO:0000256" key="1">
    <source>
        <dbReference type="SAM" id="Phobius"/>
    </source>
</evidence>